<evidence type="ECO:0000313" key="5">
    <source>
        <dbReference type="Proteomes" id="UP000037510"/>
    </source>
</evidence>
<feature type="domain" description="Dynein heavy chain AAA module D4" evidence="3">
    <location>
        <begin position="58"/>
        <end position="101"/>
    </location>
</feature>
<sequence>MKAANIMQTAEQVYLFLVDRVRANLHIVLCFSPIGEEFSSTKGDESCQYHADRGAVAQKAMKAANIMQTAEQVYLFLVDRVLANLHIVLCFSPIGEEFRCEYYPSSTKGDESCQHHADRGAGISVPAGPREGQPAHRAVLQPHRARVQ</sequence>
<keyword evidence="5" id="KW-1185">Reference proteome</keyword>
<dbReference type="Pfam" id="PF12780">
    <property type="entry name" value="AAA_8"/>
    <property type="match status" value="2"/>
</dbReference>
<feature type="domain" description="Dynein heavy chain AAA module D4" evidence="3">
    <location>
        <begin position="2"/>
        <end position="39"/>
    </location>
</feature>
<dbReference type="AlphaFoldDB" id="A0A0L7LHI2"/>
<dbReference type="PANTHER" id="PTHR46532">
    <property type="entry name" value="MALE FERTILITY FACTOR KL5"/>
    <property type="match status" value="1"/>
</dbReference>
<reference evidence="4 5" key="1">
    <citation type="journal article" date="2015" name="Genome Biol. Evol.">
        <title>The genome of winter moth (Operophtera brumata) provides a genomic perspective on sexual dimorphism and phenology.</title>
        <authorList>
            <person name="Derks M.F."/>
            <person name="Smit S."/>
            <person name="Salis L."/>
            <person name="Schijlen E."/>
            <person name="Bossers A."/>
            <person name="Mateman C."/>
            <person name="Pijl A.S."/>
            <person name="de Ridder D."/>
            <person name="Groenen M.A."/>
            <person name="Visser M.E."/>
            <person name="Megens H.J."/>
        </authorList>
    </citation>
    <scope>NUCLEOTIDE SEQUENCE [LARGE SCALE GENOMIC DNA]</scope>
    <source>
        <strain evidence="4">WM2013NL</strain>
        <tissue evidence="4">Head and thorax</tissue>
    </source>
</reference>
<evidence type="ECO:0000256" key="1">
    <source>
        <dbReference type="ARBA" id="ARBA00008887"/>
    </source>
</evidence>
<name>A0A0L7LHI2_OPEBR</name>
<gene>
    <name evidence="4" type="ORF">OBRU01_08669</name>
</gene>
<comment type="caution">
    <text evidence="4">The sequence shown here is derived from an EMBL/GenBank/DDBJ whole genome shotgun (WGS) entry which is preliminary data.</text>
</comment>
<dbReference type="Gene3D" id="3.40.50.300">
    <property type="entry name" value="P-loop containing nucleotide triphosphate hydrolases"/>
    <property type="match status" value="2"/>
</dbReference>
<protein>
    <submittedName>
        <fullName evidence="4">Putative dynein axonemal heavy chain-like protein</fullName>
    </submittedName>
</protein>
<feature type="non-terminal residue" evidence="4">
    <location>
        <position position="148"/>
    </location>
</feature>
<dbReference type="PANTHER" id="PTHR46532:SF4">
    <property type="entry name" value="AAA+ ATPASE DOMAIN-CONTAINING PROTEIN"/>
    <property type="match status" value="1"/>
</dbReference>
<dbReference type="InterPro" id="IPR027417">
    <property type="entry name" value="P-loop_NTPase"/>
</dbReference>
<dbReference type="GO" id="GO:0051959">
    <property type="term" value="F:dynein light intermediate chain binding"/>
    <property type="evidence" value="ECO:0007669"/>
    <property type="project" value="InterPro"/>
</dbReference>
<dbReference type="EMBL" id="JTDY01001105">
    <property type="protein sequence ID" value="KOB74870.1"/>
    <property type="molecule type" value="Genomic_DNA"/>
</dbReference>
<dbReference type="GO" id="GO:0007018">
    <property type="term" value="P:microtubule-based movement"/>
    <property type="evidence" value="ECO:0007669"/>
    <property type="project" value="InterPro"/>
</dbReference>
<dbReference type="GO" id="GO:0005858">
    <property type="term" value="C:axonemal dynein complex"/>
    <property type="evidence" value="ECO:0007669"/>
    <property type="project" value="TreeGrafter"/>
</dbReference>
<evidence type="ECO:0000313" key="4">
    <source>
        <dbReference type="EMBL" id="KOB74870.1"/>
    </source>
</evidence>
<feature type="region of interest" description="Disordered" evidence="2">
    <location>
        <begin position="111"/>
        <end position="148"/>
    </location>
</feature>
<dbReference type="InterPro" id="IPR024317">
    <property type="entry name" value="Dynein_heavy_chain_D4_dom"/>
</dbReference>
<accession>A0A0L7LHI2</accession>
<comment type="similarity">
    <text evidence="1">Belongs to the dynein heavy chain family.</text>
</comment>
<evidence type="ECO:0000259" key="3">
    <source>
        <dbReference type="Pfam" id="PF12780"/>
    </source>
</evidence>
<dbReference type="Proteomes" id="UP000037510">
    <property type="component" value="Unassembled WGS sequence"/>
</dbReference>
<dbReference type="InterPro" id="IPR026983">
    <property type="entry name" value="DHC"/>
</dbReference>
<evidence type="ECO:0000256" key="2">
    <source>
        <dbReference type="SAM" id="MobiDB-lite"/>
    </source>
</evidence>
<proteinExistence type="inferred from homology"/>
<dbReference type="GO" id="GO:0045505">
    <property type="term" value="F:dynein intermediate chain binding"/>
    <property type="evidence" value="ECO:0007669"/>
    <property type="project" value="InterPro"/>
</dbReference>
<organism evidence="4 5">
    <name type="scientific">Operophtera brumata</name>
    <name type="common">Winter moth</name>
    <name type="synonym">Phalaena brumata</name>
    <dbReference type="NCBI Taxonomy" id="104452"/>
    <lineage>
        <taxon>Eukaryota</taxon>
        <taxon>Metazoa</taxon>
        <taxon>Ecdysozoa</taxon>
        <taxon>Arthropoda</taxon>
        <taxon>Hexapoda</taxon>
        <taxon>Insecta</taxon>
        <taxon>Pterygota</taxon>
        <taxon>Neoptera</taxon>
        <taxon>Endopterygota</taxon>
        <taxon>Lepidoptera</taxon>
        <taxon>Glossata</taxon>
        <taxon>Ditrysia</taxon>
        <taxon>Geometroidea</taxon>
        <taxon>Geometridae</taxon>
        <taxon>Larentiinae</taxon>
        <taxon>Operophtera</taxon>
    </lineage>
</organism>